<dbReference type="OMA" id="CCGKCNG"/>
<accession>D8SF46</accession>
<dbReference type="KEGG" id="smo:SELMODRAFT_115445"/>
<proteinExistence type="inferred from homology"/>
<dbReference type="Pfam" id="PF02704">
    <property type="entry name" value="GASA"/>
    <property type="match status" value="1"/>
</dbReference>
<evidence type="ECO:0000256" key="1">
    <source>
        <dbReference type="ARBA" id="ARBA00010582"/>
    </source>
</evidence>
<dbReference type="InParanoid" id="D8SF46"/>
<dbReference type="PANTHER" id="PTHR23201">
    <property type="entry name" value="EXTENSIN, PROLINE-RICH PROTEIN"/>
    <property type="match status" value="1"/>
</dbReference>
<dbReference type="InterPro" id="IPR003854">
    <property type="entry name" value="GASA"/>
</dbReference>
<evidence type="ECO:0000313" key="2">
    <source>
        <dbReference type="EMBL" id="EFJ17094.1"/>
    </source>
</evidence>
<evidence type="ECO:0000313" key="3">
    <source>
        <dbReference type="Proteomes" id="UP000001514"/>
    </source>
</evidence>
<dbReference type="eggNOG" id="ENOG502SAJ5">
    <property type="taxonomic scope" value="Eukaryota"/>
</dbReference>
<protein>
    <recommendedName>
        <fullName evidence="4">Gibberellin regulated protein</fullName>
    </recommendedName>
</protein>
<reference evidence="2 3" key="1">
    <citation type="journal article" date="2011" name="Science">
        <title>The Selaginella genome identifies genetic changes associated with the evolution of vascular plants.</title>
        <authorList>
            <person name="Banks J.A."/>
            <person name="Nishiyama T."/>
            <person name="Hasebe M."/>
            <person name="Bowman J.L."/>
            <person name="Gribskov M."/>
            <person name="dePamphilis C."/>
            <person name="Albert V.A."/>
            <person name="Aono N."/>
            <person name="Aoyama T."/>
            <person name="Ambrose B.A."/>
            <person name="Ashton N.W."/>
            <person name="Axtell M.J."/>
            <person name="Barker E."/>
            <person name="Barker M.S."/>
            <person name="Bennetzen J.L."/>
            <person name="Bonawitz N.D."/>
            <person name="Chapple C."/>
            <person name="Cheng C."/>
            <person name="Correa L.G."/>
            <person name="Dacre M."/>
            <person name="DeBarry J."/>
            <person name="Dreyer I."/>
            <person name="Elias M."/>
            <person name="Engstrom E.M."/>
            <person name="Estelle M."/>
            <person name="Feng L."/>
            <person name="Finet C."/>
            <person name="Floyd S.K."/>
            <person name="Frommer W.B."/>
            <person name="Fujita T."/>
            <person name="Gramzow L."/>
            <person name="Gutensohn M."/>
            <person name="Harholt J."/>
            <person name="Hattori M."/>
            <person name="Heyl A."/>
            <person name="Hirai T."/>
            <person name="Hiwatashi Y."/>
            <person name="Ishikawa M."/>
            <person name="Iwata M."/>
            <person name="Karol K.G."/>
            <person name="Koehler B."/>
            <person name="Kolukisaoglu U."/>
            <person name="Kubo M."/>
            <person name="Kurata T."/>
            <person name="Lalonde S."/>
            <person name="Li K."/>
            <person name="Li Y."/>
            <person name="Litt A."/>
            <person name="Lyons E."/>
            <person name="Manning G."/>
            <person name="Maruyama T."/>
            <person name="Michael T.P."/>
            <person name="Mikami K."/>
            <person name="Miyazaki S."/>
            <person name="Morinaga S."/>
            <person name="Murata T."/>
            <person name="Mueller-Roeber B."/>
            <person name="Nelson D.R."/>
            <person name="Obara M."/>
            <person name="Oguri Y."/>
            <person name="Olmstead R.G."/>
            <person name="Onodera N."/>
            <person name="Petersen B.L."/>
            <person name="Pils B."/>
            <person name="Prigge M."/>
            <person name="Rensing S.A."/>
            <person name="Riano-Pachon D.M."/>
            <person name="Roberts A.W."/>
            <person name="Sato Y."/>
            <person name="Scheller H.V."/>
            <person name="Schulz B."/>
            <person name="Schulz C."/>
            <person name="Shakirov E.V."/>
            <person name="Shibagaki N."/>
            <person name="Shinohara N."/>
            <person name="Shippen D.E."/>
            <person name="Soerensen I."/>
            <person name="Sotooka R."/>
            <person name="Sugimoto N."/>
            <person name="Sugita M."/>
            <person name="Sumikawa N."/>
            <person name="Tanurdzic M."/>
            <person name="Theissen G."/>
            <person name="Ulvskov P."/>
            <person name="Wakazuki S."/>
            <person name="Weng J.K."/>
            <person name="Willats W.W."/>
            <person name="Wipf D."/>
            <person name="Wolf P.G."/>
            <person name="Yang L."/>
            <person name="Zimmer A.D."/>
            <person name="Zhu Q."/>
            <person name="Mitros T."/>
            <person name="Hellsten U."/>
            <person name="Loque D."/>
            <person name="Otillar R."/>
            <person name="Salamov A."/>
            <person name="Schmutz J."/>
            <person name="Shapiro H."/>
            <person name="Lindquist E."/>
            <person name="Lucas S."/>
            <person name="Rokhsar D."/>
            <person name="Grigoriev I.V."/>
        </authorList>
    </citation>
    <scope>NUCLEOTIDE SEQUENCE [LARGE SCALE GENOMIC DNA]</scope>
</reference>
<dbReference type="AlphaFoldDB" id="D8SF46"/>
<dbReference type="Gramene" id="EFJ17094">
    <property type="protein sequence ID" value="EFJ17094"/>
    <property type="gene ID" value="SELMODRAFT_115445"/>
</dbReference>
<dbReference type="EMBL" id="GL377616">
    <property type="protein sequence ID" value="EFJ17094.1"/>
    <property type="molecule type" value="Genomic_DNA"/>
</dbReference>
<name>D8SF46_SELML</name>
<comment type="similarity">
    <text evidence="1">Belongs to the GASA family.</text>
</comment>
<dbReference type="HOGENOM" id="CLU_142643_5_2_1"/>
<gene>
    <name evidence="2" type="ORF">SELMODRAFT_115445</name>
</gene>
<sequence length="69" mass="7493">MYPTPSVLIDCAAACDYRCSKAGLHKRCLKYCNICCGKCQCVPPGTAGNREVCACYNEMKNSRGGHKCP</sequence>
<keyword evidence="3" id="KW-1185">Reference proteome</keyword>
<dbReference type="FunCoup" id="D8SF46">
    <property type="interactions" value="232"/>
</dbReference>
<dbReference type="Proteomes" id="UP000001514">
    <property type="component" value="Unassembled WGS sequence"/>
</dbReference>
<dbReference type="PANTHER" id="PTHR23201:SF141">
    <property type="entry name" value="GIBBERELLIN-REGULATED PROTEIN 10"/>
    <property type="match status" value="1"/>
</dbReference>
<organism evidence="3">
    <name type="scientific">Selaginella moellendorffii</name>
    <name type="common">Spikemoss</name>
    <dbReference type="NCBI Taxonomy" id="88036"/>
    <lineage>
        <taxon>Eukaryota</taxon>
        <taxon>Viridiplantae</taxon>
        <taxon>Streptophyta</taxon>
        <taxon>Embryophyta</taxon>
        <taxon>Tracheophyta</taxon>
        <taxon>Lycopodiopsida</taxon>
        <taxon>Selaginellales</taxon>
        <taxon>Selaginellaceae</taxon>
        <taxon>Selaginella</taxon>
    </lineage>
</organism>
<evidence type="ECO:0008006" key="4">
    <source>
        <dbReference type="Google" id="ProtNLM"/>
    </source>
</evidence>